<accession>A0A8J6NSV0</accession>
<dbReference type="Proteomes" id="UP000603434">
    <property type="component" value="Unassembled WGS sequence"/>
</dbReference>
<reference evidence="1 2" key="1">
    <citation type="submission" date="2020-08" db="EMBL/GenBank/DDBJ databases">
        <title>Bridging the membrane lipid divide: bacteria of the FCB group superphylum have the potential to synthesize archaeal ether lipids.</title>
        <authorList>
            <person name="Villanueva L."/>
            <person name="Von Meijenfeldt F.A.B."/>
            <person name="Westbye A.B."/>
            <person name="Yadav S."/>
            <person name="Hopmans E.C."/>
            <person name="Dutilh B.E."/>
            <person name="Sinninghe Damste J.S."/>
        </authorList>
    </citation>
    <scope>NUCLEOTIDE SEQUENCE [LARGE SCALE GENOMIC DNA]</scope>
    <source>
        <strain evidence="1">NIOZ-UU30</strain>
    </source>
</reference>
<comment type="caution">
    <text evidence="1">The sequence shown here is derived from an EMBL/GenBank/DDBJ whole genome shotgun (WGS) entry which is preliminary data.</text>
</comment>
<sequence length="231" mass="25707">MSTDTKLAVLDRIYEIYDDFVGKLDVACQKYCTRCCTCNVTLTTLEGYQLAEYLVSSGQTNVFAKLQTAAYRRRFQPRVTINALAELCRQGKDCPDEAGDPAWGPCPLLFDNECPSYAARPFGCRCMVSKHICLETGYADMDPLVLTVNNVCLQYIEHVDGQGYSGNLTDVLTFMASAANCQKYRTGGLNFPPAGLIANRPVKVLMIPPEHRRELKPILNALNSIHFPMES</sequence>
<dbReference type="AlphaFoldDB" id="A0A8J6NSV0"/>
<organism evidence="1 2">
    <name type="scientific">Candidatus Desulfatibia profunda</name>
    <dbReference type="NCBI Taxonomy" id="2841695"/>
    <lineage>
        <taxon>Bacteria</taxon>
        <taxon>Pseudomonadati</taxon>
        <taxon>Thermodesulfobacteriota</taxon>
        <taxon>Desulfobacteria</taxon>
        <taxon>Desulfobacterales</taxon>
        <taxon>Desulfobacterales incertae sedis</taxon>
        <taxon>Candidatus Desulfatibia</taxon>
    </lineage>
</organism>
<evidence type="ECO:0008006" key="3">
    <source>
        <dbReference type="Google" id="ProtNLM"/>
    </source>
</evidence>
<evidence type="ECO:0000313" key="1">
    <source>
        <dbReference type="EMBL" id="MBC8359923.1"/>
    </source>
</evidence>
<gene>
    <name evidence="1" type="ORF">H8E23_00810</name>
</gene>
<proteinExistence type="predicted"/>
<protein>
    <recommendedName>
        <fullName evidence="3">YkgJ family cysteine cluster protein</fullName>
    </recommendedName>
</protein>
<evidence type="ECO:0000313" key="2">
    <source>
        <dbReference type="Proteomes" id="UP000603434"/>
    </source>
</evidence>
<dbReference type="EMBL" id="JACNJH010000040">
    <property type="protein sequence ID" value="MBC8359923.1"/>
    <property type="molecule type" value="Genomic_DNA"/>
</dbReference>
<name>A0A8J6NSV0_9BACT</name>